<dbReference type="RefSeq" id="WP_183428287.1">
    <property type="nucleotide sequence ID" value="NZ_JACHVP010000001.1"/>
</dbReference>
<gene>
    <name evidence="2" type="ORF">FHX33_001312</name>
</gene>
<evidence type="ECO:0000313" key="3">
    <source>
        <dbReference type="Proteomes" id="UP000538196"/>
    </source>
</evidence>
<organism evidence="2 3">
    <name type="scientific">Leifsonia aquatica</name>
    <name type="common">Corynebacterium aquaticum</name>
    <dbReference type="NCBI Taxonomy" id="144185"/>
    <lineage>
        <taxon>Bacteria</taxon>
        <taxon>Bacillati</taxon>
        <taxon>Actinomycetota</taxon>
        <taxon>Actinomycetes</taxon>
        <taxon>Micrococcales</taxon>
        <taxon>Microbacteriaceae</taxon>
        <taxon>Leifsonia</taxon>
    </lineage>
</organism>
<evidence type="ECO:0000313" key="2">
    <source>
        <dbReference type="EMBL" id="MBB2966580.1"/>
    </source>
</evidence>
<feature type="transmembrane region" description="Helical" evidence="1">
    <location>
        <begin position="7"/>
        <end position="27"/>
    </location>
</feature>
<accession>A0A7W4UUJ8</accession>
<name>A0A7W4UUJ8_LEIAQ</name>
<dbReference type="EMBL" id="JACHVP010000001">
    <property type="protein sequence ID" value="MBB2966580.1"/>
    <property type="molecule type" value="Genomic_DNA"/>
</dbReference>
<keyword evidence="3" id="KW-1185">Reference proteome</keyword>
<evidence type="ECO:0000256" key="1">
    <source>
        <dbReference type="SAM" id="Phobius"/>
    </source>
</evidence>
<dbReference type="Proteomes" id="UP000538196">
    <property type="component" value="Unassembled WGS sequence"/>
</dbReference>
<sequence>MSRARTLRRLIGSALLGIVVGFLAWLLGMDAPHAIGLGGVLIALAVCLSLLGDQADVGWPAPEPALRPGSRRDIAQLGWSVAARSRGLRGGHVSSDAVRRLRTLATEALALRGVDLDDPAAGDDVRRLLGDGAPALLRRGSAAAPTTAEFVAVLGRVEGLAGAVDRGGG</sequence>
<keyword evidence="1" id="KW-0812">Transmembrane</keyword>
<protein>
    <submittedName>
        <fullName evidence="2">Uncharacterized protein</fullName>
    </submittedName>
</protein>
<comment type="caution">
    <text evidence="2">The sequence shown here is derived from an EMBL/GenBank/DDBJ whole genome shotgun (WGS) entry which is preliminary data.</text>
</comment>
<keyword evidence="1" id="KW-0472">Membrane</keyword>
<feature type="transmembrane region" description="Helical" evidence="1">
    <location>
        <begin position="33"/>
        <end position="51"/>
    </location>
</feature>
<keyword evidence="1" id="KW-1133">Transmembrane helix</keyword>
<dbReference type="AlphaFoldDB" id="A0A7W4UUJ8"/>
<proteinExistence type="predicted"/>
<reference evidence="2 3" key="1">
    <citation type="submission" date="2020-08" db="EMBL/GenBank/DDBJ databases">
        <title>Sequencing the genomes of 1000 actinobacteria strains.</title>
        <authorList>
            <person name="Klenk H.-P."/>
        </authorList>
    </citation>
    <scope>NUCLEOTIDE SEQUENCE [LARGE SCALE GENOMIC DNA]</scope>
    <source>
        <strain evidence="2 3">DSM 20146</strain>
    </source>
</reference>